<keyword evidence="3" id="KW-1185">Reference proteome</keyword>
<evidence type="ECO:0000256" key="1">
    <source>
        <dbReference type="SAM" id="MobiDB-lite"/>
    </source>
</evidence>
<organism evidence="2 3">
    <name type="scientific">Ceratodon purpureus</name>
    <name type="common">Fire moss</name>
    <name type="synonym">Dicranum purpureum</name>
    <dbReference type="NCBI Taxonomy" id="3225"/>
    <lineage>
        <taxon>Eukaryota</taxon>
        <taxon>Viridiplantae</taxon>
        <taxon>Streptophyta</taxon>
        <taxon>Embryophyta</taxon>
        <taxon>Bryophyta</taxon>
        <taxon>Bryophytina</taxon>
        <taxon>Bryopsida</taxon>
        <taxon>Dicranidae</taxon>
        <taxon>Pseudoditrichales</taxon>
        <taxon>Ditrichaceae</taxon>
        <taxon>Ceratodon</taxon>
    </lineage>
</organism>
<dbReference type="EMBL" id="CM026425">
    <property type="protein sequence ID" value="KAG0576842.1"/>
    <property type="molecule type" value="Genomic_DNA"/>
</dbReference>
<feature type="non-terminal residue" evidence="2">
    <location>
        <position position="1"/>
    </location>
</feature>
<evidence type="ECO:0000313" key="2">
    <source>
        <dbReference type="EMBL" id="KAG0576842.1"/>
    </source>
</evidence>
<accession>A0A8T0I081</accession>
<sequence length="121" mass="13969">HGNWSCEVELERRDPPSIQTRQADRRQMRIFSRYRSFEPIRFTALQLVSTSPMPADDTACPTEASKASRNLVAITAQSKTRLAPTPHPIAVPSCEFLHDKLERRDKLRWTQLRISPCSDHR</sequence>
<comment type="caution">
    <text evidence="2">The sequence shown here is derived from an EMBL/GenBank/DDBJ whole genome shotgun (WGS) entry which is preliminary data.</text>
</comment>
<evidence type="ECO:0000313" key="3">
    <source>
        <dbReference type="Proteomes" id="UP000822688"/>
    </source>
</evidence>
<dbReference type="AlphaFoldDB" id="A0A8T0I081"/>
<reference evidence="2" key="1">
    <citation type="submission" date="2020-06" db="EMBL/GenBank/DDBJ databases">
        <title>WGS assembly of Ceratodon purpureus strain R40.</title>
        <authorList>
            <person name="Carey S.B."/>
            <person name="Jenkins J."/>
            <person name="Shu S."/>
            <person name="Lovell J.T."/>
            <person name="Sreedasyam A."/>
            <person name="Maumus F."/>
            <person name="Tiley G.P."/>
            <person name="Fernandez-Pozo N."/>
            <person name="Barry K."/>
            <person name="Chen C."/>
            <person name="Wang M."/>
            <person name="Lipzen A."/>
            <person name="Daum C."/>
            <person name="Saski C.A."/>
            <person name="Payton A.C."/>
            <person name="Mcbreen J.C."/>
            <person name="Conrad R.E."/>
            <person name="Kollar L.M."/>
            <person name="Olsson S."/>
            <person name="Huttunen S."/>
            <person name="Landis J.B."/>
            <person name="Wickett N.J."/>
            <person name="Johnson M.G."/>
            <person name="Rensing S.A."/>
            <person name="Grimwood J."/>
            <person name="Schmutz J."/>
            <person name="Mcdaniel S.F."/>
        </authorList>
    </citation>
    <scope>NUCLEOTIDE SEQUENCE</scope>
    <source>
        <strain evidence="2">R40</strain>
    </source>
</reference>
<protein>
    <submittedName>
        <fullName evidence="2">Uncharacterized protein</fullName>
    </submittedName>
</protein>
<proteinExistence type="predicted"/>
<name>A0A8T0I081_CERPU</name>
<gene>
    <name evidence="2" type="ORF">KC19_5G112100</name>
</gene>
<feature type="region of interest" description="Disordered" evidence="1">
    <location>
        <begin position="1"/>
        <end position="22"/>
    </location>
</feature>
<dbReference type="Proteomes" id="UP000822688">
    <property type="component" value="Chromosome 5"/>
</dbReference>